<feature type="transmembrane region" description="Helical" evidence="6">
    <location>
        <begin position="149"/>
        <end position="169"/>
    </location>
</feature>
<dbReference type="GO" id="GO:0016020">
    <property type="term" value="C:membrane"/>
    <property type="evidence" value="ECO:0007669"/>
    <property type="project" value="UniProtKB-SubCell"/>
</dbReference>
<dbReference type="OMA" id="MDVHLVM"/>
<evidence type="ECO:0000256" key="6">
    <source>
        <dbReference type="SAM" id="Phobius"/>
    </source>
</evidence>
<evidence type="ECO:0000259" key="7">
    <source>
        <dbReference type="Pfam" id="PF01490"/>
    </source>
</evidence>
<feature type="transmembrane region" description="Helical" evidence="6">
    <location>
        <begin position="215"/>
        <end position="233"/>
    </location>
</feature>
<evidence type="ECO:0000256" key="2">
    <source>
        <dbReference type="ARBA" id="ARBA00022692"/>
    </source>
</evidence>
<keyword evidence="5" id="KW-0175">Coiled coil</keyword>
<keyword evidence="9" id="KW-1185">Reference proteome</keyword>
<comment type="caution">
    <text evidence="8">The sequence shown here is derived from an EMBL/GenBank/DDBJ whole genome shotgun (WGS) entry which is preliminary data.</text>
</comment>
<dbReference type="OrthoDB" id="296408at2759"/>
<evidence type="ECO:0000256" key="3">
    <source>
        <dbReference type="ARBA" id="ARBA00022989"/>
    </source>
</evidence>
<feature type="domain" description="Amino acid transporter transmembrane" evidence="7">
    <location>
        <begin position="65"/>
        <end position="456"/>
    </location>
</feature>
<feature type="transmembrane region" description="Helical" evidence="6">
    <location>
        <begin position="439"/>
        <end position="459"/>
    </location>
</feature>
<feature type="transmembrane region" description="Helical" evidence="6">
    <location>
        <begin position="181"/>
        <end position="203"/>
    </location>
</feature>
<evidence type="ECO:0000256" key="4">
    <source>
        <dbReference type="ARBA" id="ARBA00023136"/>
    </source>
</evidence>
<dbReference type="PANTHER" id="PTHR22950:SF666">
    <property type="entry name" value="VACUOLAR AMINO ACID TRANSPORTER 4"/>
    <property type="match status" value="1"/>
</dbReference>
<feature type="transmembrane region" description="Helical" evidence="6">
    <location>
        <begin position="253"/>
        <end position="274"/>
    </location>
</feature>
<dbReference type="Proteomes" id="UP000054937">
    <property type="component" value="Unassembled WGS sequence"/>
</dbReference>
<evidence type="ECO:0000256" key="1">
    <source>
        <dbReference type="ARBA" id="ARBA00004141"/>
    </source>
</evidence>
<keyword evidence="2 6" id="KW-0812">Transmembrane</keyword>
<feature type="transmembrane region" description="Helical" evidence="6">
    <location>
        <begin position="286"/>
        <end position="310"/>
    </location>
</feature>
<comment type="subcellular location">
    <subcellularLocation>
        <location evidence="1">Membrane</location>
        <topology evidence="1">Multi-pass membrane protein</topology>
    </subcellularLocation>
</comment>
<keyword evidence="3 6" id="KW-1133">Transmembrane helix</keyword>
<protein>
    <recommendedName>
        <fullName evidence="7">Amino acid transporter transmembrane domain-containing protein</fullName>
    </recommendedName>
</protein>
<dbReference type="FunCoup" id="A0A0V0QRH8">
    <property type="interactions" value="1"/>
</dbReference>
<evidence type="ECO:0000313" key="8">
    <source>
        <dbReference type="EMBL" id="KRX04727.1"/>
    </source>
</evidence>
<reference evidence="8 9" key="1">
    <citation type="journal article" date="2015" name="Sci. Rep.">
        <title>Genome of the facultative scuticociliatosis pathogen Pseudocohnilembus persalinus provides insight into its virulence through horizontal gene transfer.</title>
        <authorList>
            <person name="Xiong J."/>
            <person name="Wang G."/>
            <person name="Cheng J."/>
            <person name="Tian M."/>
            <person name="Pan X."/>
            <person name="Warren A."/>
            <person name="Jiang C."/>
            <person name="Yuan D."/>
            <person name="Miao W."/>
        </authorList>
    </citation>
    <scope>NUCLEOTIDE SEQUENCE [LARGE SCALE GENOMIC DNA]</scope>
    <source>
        <strain evidence="8">36N120E</strain>
    </source>
</reference>
<feature type="coiled-coil region" evidence="5">
    <location>
        <begin position="38"/>
        <end position="65"/>
    </location>
</feature>
<organism evidence="8 9">
    <name type="scientific">Pseudocohnilembus persalinus</name>
    <name type="common">Ciliate</name>
    <dbReference type="NCBI Taxonomy" id="266149"/>
    <lineage>
        <taxon>Eukaryota</taxon>
        <taxon>Sar</taxon>
        <taxon>Alveolata</taxon>
        <taxon>Ciliophora</taxon>
        <taxon>Intramacronucleata</taxon>
        <taxon>Oligohymenophorea</taxon>
        <taxon>Scuticociliatia</taxon>
        <taxon>Philasterida</taxon>
        <taxon>Pseudocohnilembidae</taxon>
        <taxon>Pseudocohnilembus</taxon>
    </lineage>
</organism>
<evidence type="ECO:0000256" key="5">
    <source>
        <dbReference type="SAM" id="Coils"/>
    </source>
</evidence>
<keyword evidence="4 6" id="KW-0472">Membrane</keyword>
<dbReference type="Pfam" id="PF01490">
    <property type="entry name" value="Aa_trans"/>
    <property type="match status" value="1"/>
</dbReference>
<dbReference type="InParanoid" id="A0A0V0QRH8"/>
<feature type="transmembrane region" description="Helical" evidence="6">
    <location>
        <begin position="409"/>
        <end position="427"/>
    </location>
</feature>
<sequence length="465" mass="53003">MQQSPQQEKKMEILQIADAPVHRQPSYQITPVTNRRKYSSYKEKLDQLTIINEDLENEYNNEQSDFIHGLYNQLKTIIGVGLLVIPYGFKATGWIQGIITLSISALLSAQCVFKLNDILESLPAPIFGHQIATQYGYIGQVIFGQYMKIIIQILTLTYHLGSCTSYLIFFHDFFNQVFSHLAFNVPPLVQAFFLILIILPVTFDNNIHHLYTSSMFGVVCVFISCIIILYNDVHTLIENDEPKQINNTFNLNGFLYFLGISIFSFQGVGTVFYIKSSLQNPSEIKSIYGLSILIALILYIICGTISYFSYGKNINVIILDNISQGLVTKLLYSLSLLMTYPLIGIPCFQIIENYAQQIIIKYKNRESMTHNQIQKVKDYTLYVVRTVCLLSIYLVAICIPQFSQFISQIGGISGILFQITIPTLLFLKFYEKKLPILRLIFESLLLATSLGLAIIILVIEVRYLL</sequence>
<feature type="transmembrane region" description="Helical" evidence="6">
    <location>
        <begin position="382"/>
        <end position="403"/>
    </location>
</feature>
<name>A0A0V0QRH8_PSEPJ</name>
<dbReference type="AlphaFoldDB" id="A0A0V0QRH8"/>
<dbReference type="PANTHER" id="PTHR22950">
    <property type="entry name" value="AMINO ACID TRANSPORTER"/>
    <property type="match status" value="1"/>
</dbReference>
<accession>A0A0V0QRH8</accession>
<dbReference type="GO" id="GO:0015179">
    <property type="term" value="F:L-amino acid transmembrane transporter activity"/>
    <property type="evidence" value="ECO:0007669"/>
    <property type="project" value="TreeGrafter"/>
</dbReference>
<gene>
    <name evidence="8" type="ORF">PPERSA_03118</name>
</gene>
<evidence type="ECO:0000313" key="9">
    <source>
        <dbReference type="Proteomes" id="UP000054937"/>
    </source>
</evidence>
<dbReference type="EMBL" id="LDAU01000112">
    <property type="protein sequence ID" value="KRX04727.1"/>
    <property type="molecule type" value="Genomic_DNA"/>
</dbReference>
<proteinExistence type="predicted"/>
<dbReference type="InterPro" id="IPR013057">
    <property type="entry name" value="AA_transpt_TM"/>
</dbReference>